<proteinExistence type="predicted"/>
<dbReference type="EMBL" id="KQ988453">
    <property type="protein sequence ID" value="KZV55775.1"/>
    <property type="molecule type" value="Genomic_DNA"/>
</dbReference>
<feature type="compositionally biased region" description="Polar residues" evidence="1">
    <location>
        <begin position="127"/>
        <end position="139"/>
    </location>
</feature>
<keyword evidence="3" id="KW-1185">Reference proteome</keyword>
<accession>A0A2Z7DAX7</accession>
<feature type="compositionally biased region" description="Basic and acidic residues" evidence="1">
    <location>
        <begin position="18"/>
        <end position="80"/>
    </location>
</feature>
<dbReference type="Proteomes" id="UP000250235">
    <property type="component" value="Unassembled WGS sequence"/>
</dbReference>
<protein>
    <submittedName>
        <fullName evidence="2">Uncharacterized protein</fullName>
    </submittedName>
</protein>
<feature type="region of interest" description="Disordered" evidence="1">
    <location>
        <begin position="1"/>
        <end position="195"/>
    </location>
</feature>
<organism evidence="2 3">
    <name type="scientific">Dorcoceras hygrometricum</name>
    <dbReference type="NCBI Taxonomy" id="472368"/>
    <lineage>
        <taxon>Eukaryota</taxon>
        <taxon>Viridiplantae</taxon>
        <taxon>Streptophyta</taxon>
        <taxon>Embryophyta</taxon>
        <taxon>Tracheophyta</taxon>
        <taxon>Spermatophyta</taxon>
        <taxon>Magnoliopsida</taxon>
        <taxon>eudicotyledons</taxon>
        <taxon>Gunneridae</taxon>
        <taxon>Pentapetalae</taxon>
        <taxon>asterids</taxon>
        <taxon>lamiids</taxon>
        <taxon>Lamiales</taxon>
        <taxon>Gesneriaceae</taxon>
        <taxon>Didymocarpoideae</taxon>
        <taxon>Trichosporeae</taxon>
        <taxon>Loxocarpinae</taxon>
        <taxon>Dorcoceras</taxon>
    </lineage>
</organism>
<evidence type="ECO:0000313" key="2">
    <source>
        <dbReference type="EMBL" id="KZV55775.1"/>
    </source>
</evidence>
<reference evidence="2 3" key="1">
    <citation type="journal article" date="2015" name="Proc. Natl. Acad. Sci. U.S.A.">
        <title>The resurrection genome of Boea hygrometrica: A blueprint for survival of dehydration.</title>
        <authorList>
            <person name="Xiao L."/>
            <person name="Yang G."/>
            <person name="Zhang L."/>
            <person name="Yang X."/>
            <person name="Zhao S."/>
            <person name="Ji Z."/>
            <person name="Zhou Q."/>
            <person name="Hu M."/>
            <person name="Wang Y."/>
            <person name="Chen M."/>
            <person name="Xu Y."/>
            <person name="Jin H."/>
            <person name="Xiao X."/>
            <person name="Hu G."/>
            <person name="Bao F."/>
            <person name="Hu Y."/>
            <person name="Wan P."/>
            <person name="Li L."/>
            <person name="Deng X."/>
            <person name="Kuang T."/>
            <person name="Xiang C."/>
            <person name="Zhu J.K."/>
            <person name="Oliver M.J."/>
            <person name="He Y."/>
        </authorList>
    </citation>
    <scope>NUCLEOTIDE SEQUENCE [LARGE SCALE GENOMIC DNA]</scope>
    <source>
        <strain evidence="3">cv. XS01</strain>
    </source>
</reference>
<dbReference type="AlphaFoldDB" id="A0A2Z7DAX7"/>
<evidence type="ECO:0000313" key="3">
    <source>
        <dbReference type="Proteomes" id="UP000250235"/>
    </source>
</evidence>
<name>A0A2Z7DAX7_9LAMI</name>
<evidence type="ECO:0000256" key="1">
    <source>
        <dbReference type="SAM" id="MobiDB-lite"/>
    </source>
</evidence>
<gene>
    <name evidence="2" type="ORF">F511_15011</name>
</gene>
<sequence>MRSLTADVYHNQQMIKIDCNRPKKEDRYKRDEKKEDRYRRDEKTDERSKDRSKDRRMGTRSDKRPNKKYDRKVLVAEESTKSWADSDSDSSSSSSSSRDSEQEEVHCLMADQTSDDDVGDPDPPPTRQQKNNCGRNHQSGPRPETRLLHQPALEGLTRSARTDSPRRIGRKQFSGEEEETATTARRGGGGGAFREERRRFALLGLGL</sequence>